<name>A0AAV1C2E3_OLDCO</name>
<evidence type="ECO:0000313" key="10">
    <source>
        <dbReference type="Proteomes" id="UP001161247"/>
    </source>
</evidence>
<evidence type="ECO:0000313" key="9">
    <source>
        <dbReference type="EMBL" id="CAI9089228.1"/>
    </source>
</evidence>
<dbReference type="Pfam" id="PF23270">
    <property type="entry name" value="HAD_RAM2_N"/>
    <property type="match status" value="1"/>
</dbReference>
<dbReference type="AlphaFoldDB" id="A0AAV1C2E3"/>
<keyword evidence="7" id="KW-0012">Acyltransferase</keyword>
<organism evidence="9 10">
    <name type="scientific">Oldenlandia corymbosa var. corymbosa</name>
    <dbReference type="NCBI Taxonomy" id="529605"/>
    <lineage>
        <taxon>Eukaryota</taxon>
        <taxon>Viridiplantae</taxon>
        <taxon>Streptophyta</taxon>
        <taxon>Embryophyta</taxon>
        <taxon>Tracheophyta</taxon>
        <taxon>Spermatophyta</taxon>
        <taxon>Magnoliopsida</taxon>
        <taxon>eudicotyledons</taxon>
        <taxon>Gunneridae</taxon>
        <taxon>Pentapetalae</taxon>
        <taxon>asterids</taxon>
        <taxon>lamiids</taxon>
        <taxon>Gentianales</taxon>
        <taxon>Rubiaceae</taxon>
        <taxon>Rubioideae</taxon>
        <taxon>Spermacoceae</taxon>
        <taxon>Hedyotis-Oldenlandia complex</taxon>
        <taxon>Oldenlandia</taxon>
    </lineage>
</organism>
<dbReference type="Proteomes" id="UP001161247">
    <property type="component" value="Chromosome 1"/>
</dbReference>
<evidence type="ECO:0000256" key="6">
    <source>
        <dbReference type="ARBA" id="ARBA00023136"/>
    </source>
</evidence>
<protein>
    <submittedName>
        <fullName evidence="9">OLC1v1023763C1</fullName>
    </submittedName>
</protein>
<keyword evidence="5" id="KW-1133">Transmembrane helix</keyword>
<reference evidence="9" key="1">
    <citation type="submission" date="2023-03" db="EMBL/GenBank/DDBJ databases">
        <authorList>
            <person name="Julca I."/>
        </authorList>
    </citation>
    <scope>NUCLEOTIDE SEQUENCE</scope>
</reference>
<sequence>MLVAFEGGSIFRAFLLLLSFPLLCTLRFELRMRFMIFITFCGLRLKDMDVVARVVLPKFYLEDLNLRVYEVVDSVGSRLVFTSLPRVMVEGFLKDYLNVEVVQGSELDTIWNGKYFSRLLATSSGLLLNKDAALRKHFGEKSPDLGIGSLTADDLKFISVCKESYVVTQEDRKPSSTTIMPRNKYPKQLIFHDGRLALTKRGFTSPV</sequence>
<keyword evidence="10" id="KW-1185">Reference proteome</keyword>
<comment type="similarity">
    <text evidence="2">Belongs to the GPAT/DAPAT family.</text>
</comment>
<gene>
    <name evidence="9" type="ORF">OLC1_LOCUS1612</name>
</gene>
<dbReference type="PANTHER" id="PTHR15486">
    <property type="entry name" value="ANCIENT UBIQUITOUS PROTEIN"/>
    <property type="match status" value="1"/>
</dbReference>
<keyword evidence="3" id="KW-0808">Transferase</keyword>
<dbReference type="EMBL" id="OX459118">
    <property type="protein sequence ID" value="CAI9089228.1"/>
    <property type="molecule type" value="Genomic_DNA"/>
</dbReference>
<feature type="domain" description="Glycerol-3-phosphate acyltransferase RAM2/GPAT1-8 HAD-like" evidence="8">
    <location>
        <begin position="1"/>
        <end position="167"/>
    </location>
</feature>
<keyword evidence="6" id="KW-0472">Membrane</keyword>
<evidence type="ECO:0000259" key="8">
    <source>
        <dbReference type="Pfam" id="PF23270"/>
    </source>
</evidence>
<dbReference type="GO" id="GO:0010143">
    <property type="term" value="P:cutin biosynthetic process"/>
    <property type="evidence" value="ECO:0007669"/>
    <property type="project" value="TreeGrafter"/>
</dbReference>
<evidence type="ECO:0000256" key="5">
    <source>
        <dbReference type="ARBA" id="ARBA00022989"/>
    </source>
</evidence>
<comment type="subcellular location">
    <subcellularLocation>
        <location evidence="1">Membrane</location>
    </subcellularLocation>
</comment>
<evidence type="ECO:0000256" key="4">
    <source>
        <dbReference type="ARBA" id="ARBA00022692"/>
    </source>
</evidence>
<dbReference type="PANTHER" id="PTHR15486:SF0">
    <property type="entry name" value="GLYCEROL-3-PHOSPHATE ACYLTRANSFERASE 1"/>
    <property type="match status" value="1"/>
</dbReference>
<proteinExistence type="inferred from homology"/>
<accession>A0AAV1C2E3</accession>
<dbReference type="GO" id="GO:0016791">
    <property type="term" value="F:phosphatase activity"/>
    <property type="evidence" value="ECO:0007669"/>
    <property type="project" value="TreeGrafter"/>
</dbReference>
<evidence type="ECO:0000256" key="1">
    <source>
        <dbReference type="ARBA" id="ARBA00004370"/>
    </source>
</evidence>
<dbReference type="GO" id="GO:0090447">
    <property type="term" value="F:glycerol-3-phosphate 2-O-acyltransferase activity"/>
    <property type="evidence" value="ECO:0007669"/>
    <property type="project" value="TreeGrafter"/>
</dbReference>
<keyword evidence="4" id="KW-0812">Transmembrane</keyword>
<evidence type="ECO:0000256" key="7">
    <source>
        <dbReference type="ARBA" id="ARBA00023315"/>
    </source>
</evidence>
<dbReference type="InterPro" id="IPR056462">
    <property type="entry name" value="HAD_RAM2/GPAT1-8"/>
</dbReference>
<dbReference type="GO" id="GO:0016020">
    <property type="term" value="C:membrane"/>
    <property type="evidence" value="ECO:0007669"/>
    <property type="project" value="UniProtKB-SubCell"/>
</dbReference>
<evidence type="ECO:0000256" key="2">
    <source>
        <dbReference type="ARBA" id="ARBA00007937"/>
    </source>
</evidence>
<evidence type="ECO:0000256" key="3">
    <source>
        <dbReference type="ARBA" id="ARBA00022679"/>
    </source>
</evidence>